<dbReference type="EMBL" id="VSRR010077618">
    <property type="protein sequence ID" value="MPC88372.1"/>
    <property type="molecule type" value="Genomic_DNA"/>
</dbReference>
<gene>
    <name evidence="2" type="ORF">E2C01_083273</name>
</gene>
<accession>A0A5B7IWS6</accession>
<evidence type="ECO:0000313" key="3">
    <source>
        <dbReference type="Proteomes" id="UP000324222"/>
    </source>
</evidence>
<dbReference type="AlphaFoldDB" id="A0A5B7IWS6"/>
<name>A0A5B7IWS6_PORTR</name>
<evidence type="ECO:0000256" key="1">
    <source>
        <dbReference type="SAM" id="MobiDB-lite"/>
    </source>
</evidence>
<feature type="compositionally biased region" description="Low complexity" evidence="1">
    <location>
        <begin position="54"/>
        <end position="71"/>
    </location>
</feature>
<comment type="caution">
    <text evidence="2">The sequence shown here is derived from an EMBL/GenBank/DDBJ whole genome shotgun (WGS) entry which is preliminary data.</text>
</comment>
<organism evidence="2 3">
    <name type="scientific">Portunus trituberculatus</name>
    <name type="common">Swimming crab</name>
    <name type="synonym">Neptunus trituberculatus</name>
    <dbReference type="NCBI Taxonomy" id="210409"/>
    <lineage>
        <taxon>Eukaryota</taxon>
        <taxon>Metazoa</taxon>
        <taxon>Ecdysozoa</taxon>
        <taxon>Arthropoda</taxon>
        <taxon>Crustacea</taxon>
        <taxon>Multicrustacea</taxon>
        <taxon>Malacostraca</taxon>
        <taxon>Eumalacostraca</taxon>
        <taxon>Eucarida</taxon>
        <taxon>Decapoda</taxon>
        <taxon>Pleocyemata</taxon>
        <taxon>Brachyura</taxon>
        <taxon>Eubrachyura</taxon>
        <taxon>Portunoidea</taxon>
        <taxon>Portunidae</taxon>
        <taxon>Portuninae</taxon>
        <taxon>Portunus</taxon>
    </lineage>
</organism>
<proteinExistence type="predicted"/>
<feature type="region of interest" description="Disordered" evidence="1">
    <location>
        <begin position="37"/>
        <end position="78"/>
    </location>
</feature>
<dbReference type="Proteomes" id="UP000324222">
    <property type="component" value="Unassembled WGS sequence"/>
</dbReference>
<keyword evidence="3" id="KW-1185">Reference proteome</keyword>
<protein>
    <submittedName>
        <fullName evidence="2">Uncharacterized protein</fullName>
    </submittedName>
</protein>
<reference evidence="2 3" key="1">
    <citation type="submission" date="2019-05" db="EMBL/GenBank/DDBJ databases">
        <title>Another draft genome of Portunus trituberculatus and its Hox gene families provides insights of decapod evolution.</title>
        <authorList>
            <person name="Jeong J.-H."/>
            <person name="Song I."/>
            <person name="Kim S."/>
            <person name="Choi T."/>
            <person name="Kim D."/>
            <person name="Ryu S."/>
            <person name="Kim W."/>
        </authorList>
    </citation>
    <scope>NUCLEOTIDE SEQUENCE [LARGE SCALE GENOMIC DNA]</scope>
    <source>
        <tissue evidence="2">Muscle</tissue>
    </source>
</reference>
<sequence length="78" mass="7995">MGDSRNKGCVALRGLADAHTLYGGAADVPPERLAPKQHILHNTEVTSPDPQPPQQRSQGSHTPRGAAAVAEGSGGESS</sequence>
<evidence type="ECO:0000313" key="2">
    <source>
        <dbReference type="EMBL" id="MPC88372.1"/>
    </source>
</evidence>